<gene>
    <name evidence="1" type="ORF">GYMLUDRAFT_62545</name>
</gene>
<accession>A0A0D0BKZ9</accession>
<dbReference type="OrthoDB" id="2669721at2759"/>
<sequence>MTEDDVAVSMSLDSVQLYQNKKSDCWIGIWINQDYAPSSHFKKKQLLPSVTIPGPNKLKHTDSFLFPGLYHLSALQHENGGQGIHVWDAAKGQVVHQQVIFLLGLADALGLVELDRRVSHHGAQGCRLGCPMKGCHKPSSGHYYTAHTKPLHCTVTDNTHEDSKILGLEIQSIAEYEQKLSQL</sequence>
<reference evidence="1 2" key="1">
    <citation type="submission" date="2014-04" db="EMBL/GenBank/DDBJ databases">
        <title>Evolutionary Origins and Diversification of the Mycorrhizal Mutualists.</title>
        <authorList>
            <consortium name="DOE Joint Genome Institute"/>
            <consortium name="Mycorrhizal Genomics Consortium"/>
            <person name="Kohler A."/>
            <person name="Kuo A."/>
            <person name="Nagy L.G."/>
            <person name="Floudas D."/>
            <person name="Copeland A."/>
            <person name="Barry K.W."/>
            <person name="Cichocki N."/>
            <person name="Veneault-Fourrey C."/>
            <person name="LaButti K."/>
            <person name="Lindquist E.A."/>
            <person name="Lipzen A."/>
            <person name="Lundell T."/>
            <person name="Morin E."/>
            <person name="Murat C."/>
            <person name="Riley R."/>
            <person name="Ohm R."/>
            <person name="Sun H."/>
            <person name="Tunlid A."/>
            <person name="Henrissat B."/>
            <person name="Grigoriev I.V."/>
            <person name="Hibbett D.S."/>
            <person name="Martin F."/>
        </authorList>
    </citation>
    <scope>NUCLEOTIDE SEQUENCE [LARGE SCALE GENOMIC DNA]</scope>
    <source>
        <strain evidence="1 2">FD-317 M1</strain>
    </source>
</reference>
<dbReference type="AlphaFoldDB" id="A0A0D0BKZ9"/>
<proteinExistence type="predicted"/>
<dbReference type="Proteomes" id="UP000053593">
    <property type="component" value="Unassembled WGS sequence"/>
</dbReference>
<protein>
    <submittedName>
        <fullName evidence="1">Uncharacterized protein</fullName>
    </submittedName>
</protein>
<evidence type="ECO:0000313" key="2">
    <source>
        <dbReference type="Proteomes" id="UP000053593"/>
    </source>
</evidence>
<dbReference type="HOGENOM" id="CLU_1475326_0_0_1"/>
<name>A0A0D0BKZ9_9AGAR</name>
<dbReference type="EMBL" id="KN834806">
    <property type="protein sequence ID" value="KIK55416.1"/>
    <property type="molecule type" value="Genomic_DNA"/>
</dbReference>
<organism evidence="1 2">
    <name type="scientific">Collybiopsis luxurians FD-317 M1</name>
    <dbReference type="NCBI Taxonomy" id="944289"/>
    <lineage>
        <taxon>Eukaryota</taxon>
        <taxon>Fungi</taxon>
        <taxon>Dikarya</taxon>
        <taxon>Basidiomycota</taxon>
        <taxon>Agaricomycotina</taxon>
        <taxon>Agaricomycetes</taxon>
        <taxon>Agaricomycetidae</taxon>
        <taxon>Agaricales</taxon>
        <taxon>Marasmiineae</taxon>
        <taxon>Omphalotaceae</taxon>
        <taxon>Collybiopsis</taxon>
        <taxon>Collybiopsis luxurians</taxon>
    </lineage>
</organism>
<keyword evidence="2" id="KW-1185">Reference proteome</keyword>
<evidence type="ECO:0000313" key="1">
    <source>
        <dbReference type="EMBL" id="KIK55416.1"/>
    </source>
</evidence>